<dbReference type="KEGG" id="vg:26636484"/>
<dbReference type="RefSeq" id="YP_009210061.1">
    <property type="nucleotide sequence ID" value="NC_028926.1"/>
</dbReference>
<name>A0A0C5AJT7_9CAUD</name>
<keyword evidence="1" id="KW-0812">Transmembrane</keyword>
<dbReference type="EMBL" id="KP411017">
    <property type="protein sequence ID" value="AJK28093.1"/>
    <property type="molecule type" value="Genomic_DNA"/>
</dbReference>
<dbReference type="Proteomes" id="UP000032124">
    <property type="component" value="Segment"/>
</dbReference>
<organism evidence="2 3">
    <name type="scientific">Bacillus phage Palmer</name>
    <dbReference type="NCBI Taxonomy" id="1597966"/>
    <lineage>
        <taxon>Viruses</taxon>
        <taxon>Duplodnaviria</taxon>
        <taxon>Heunggongvirae</taxon>
        <taxon>Uroviricota</taxon>
        <taxon>Caudoviricetes</taxon>
        <taxon>Pagevirus</taxon>
        <taxon>Pagevirus palmer</taxon>
    </lineage>
</organism>
<evidence type="ECO:0000313" key="2">
    <source>
        <dbReference type="EMBL" id="AJK28093.1"/>
    </source>
</evidence>
<gene>
    <name evidence="2" type="ORF">CPT_Palmer26</name>
</gene>
<protein>
    <submittedName>
        <fullName evidence="2">Uncharacterized protein</fullName>
    </submittedName>
</protein>
<evidence type="ECO:0000256" key="1">
    <source>
        <dbReference type="SAM" id="Phobius"/>
    </source>
</evidence>
<feature type="transmembrane region" description="Helical" evidence="1">
    <location>
        <begin position="33"/>
        <end position="54"/>
    </location>
</feature>
<accession>A0A0C5AJT7</accession>
<dbReference type="GeneID" id="26636484"/>
<reference evidence="2 3" key="1">
    <citation type="journal article" date="2015" name="Genome Announc.">
        <title>Complete Genome Sequence of Bacillus megaterium Podophage Palmer.</title>
        <authorList>
            <person name="Hargrove E.C."/>
            <person name="Lopez M.S."/>
            <person name="Hernandez A.C."/>
            <person name="Kuty Everett G.F."/>
        </authorList>
    </citation>
    <scope>NUCLEOTIDE SEQUENCE [LARGE SCALE GENOMIC DNA]</scope>
</reference>
<dbReference type="OrthoDB" id="28030at10239"/>
<keyword evidence="1" id="KW-0472">Membrane</keyword>
<keyword evidence="1" id="KW-1133">Transmembrane helix</keyword>
<evidence type="ECO:0000313" key="3">
    <source>
        <dbReference type="Proteomes" id="UP000032124"/>
    </source>
</evidence>
<sequence length="55" mass="5860">MLTVGLGGLVFLGLTVAEKKGWIDGERVKTITTIGMSAGIGALLLYFIFSLKVFL</sequence>
<keyword evidence="3" id="KW-1185">Reference proteome</keyword>
<proteinExistence type="predicted"/>